<protein>
    <recommendedName>
        <fullName evidence="5">Dual-action ribosomal maturation protein DarP</fullName>
    </recommendedName>
    <alternativeName>
        <fullName evidence="5">Large ribosomal subunit assembly factor DarP</fullName>
    </alternativeName>
</protein>
<comment type="subcellular location">
    <subcellularLocation>
        <location evidence="5">Cytoplasm</location>
    </subcellularLocation>
    <text evidence="5">Associates with late stage pre-50S ribosomal subunits.</text>
</comment>
<comment type="similarity">
    <text evidence="5">Belongs to the DarP family.</text>
</comment>
<evidence type="ECO:0000256" key="2">
    <source>
        <dbReference type="ARBA" id="ARBA00022517"/>
    </source>
</evidence>
<dbReference type="PANTHER" id="PTHR38101:SF1">
    <property type="entry name" value="UPF0307 PROTEIN YJGA"/>
    <property type="match status" value="1"/>
</dbReference>
<keyword evidence="2 5" id="KW-0690">Ribosome biogenesis</keyword>
<comment type="caution">
    <text evidence="6">The sequence shown here is derived from an EMBL/GenBank/DDBJ whole genome shotgun (WGS) entry which is preliminary data.</text>
</comment>
<accession>A0ABT0LAZ0</accession>
<proteinExistence type="inferred from homology"/>
<dbReference type="EMBL" id="JAKIKS010000032">
    <property type="protein sequence ID" value="MCL1124837.1"/>
    <property type="molecule type" value="Genomic_DNA"/>
</dbReference>
<comment type="function">
    <text evidence="5">Member of a network of 50S ribosomal subunit biogenesis factors which assembles along the 30S-50S interface, preventing incorrect 23S rRNA structures from forming. Promotes peptidyl transferase center (PTC) maturation.</text>
</comment>
<keyword evidence="7" id="KW-1185">Reference proteome</keyword>
<dbReference type="Gene3D" id="1.10.60.30">
    <property type="entry name" value="PSPTO4464-like domains"/>
    <property type="match status" value="2"/>
</dbReference>
<organism evidence="6 7">
    <name type="scientific">Shewanella surugensis</name>
    <dbReference type="NCBI Taxonomy" id="212020"/>
    <lineage>
        <taxon>Bacteria</taxon>
        <taxon>Pseudomonadati</taxon>
        <taxon>Pseudomonadota</taxon>
        <taxon>Gammaproteobacteria</taxon>
        <taxon>Alteromonadales</taxon>
        <taxon>Shewanellaceae</taxon>
        <taxon>Shewanella</taxon>
    </lineage>
</organism>
<keyword evidence="3 5" id="KW-0699">rRNA-binding</keyword>
<keyword evidence="4 5" id="KW-0694">RNA-binding</keyword>
<sequence>MNIVGDSEHFKQPYDQNDDYVSRAETKREIAIYQDLGKRLVSLSKSQLEKLDLDELLYDNVLKAKTIKINTEAHRRQFQFIGKIMRYEDIDALQIALKNVLNQNHNESAKTNVADKTRNQLLTEGDSAIQSLLEQYPQFERQKLRQLVRQTNKELAKNPDINESKTAKDFSIYLRNEINS</sequence>
<dbReference type="HAMAP" id="MF_00765">
    <property type="entry name" value="DarP"/>
    <property type="match status" value="1"/>
</dbReference>
<keyword evidence="1 5" id="KW-0963">Cytoplasm</keyword>
<reference evidence="6 7" key="1">
    <citation type="submission" date="2022-01" db="EMBL/GenBank/DDBJ databases">
        <title>Whole genome-based taxonomy of the Shewanellaceae.</title>
        <authorList>
            <person name="Martin-Rodriguez A.J."/>
        </authorList>
    </citation>
    <scope>NUCLEOTIDE SEQUENCE [LARGE SCALE GENOMIC DNA]</scope>
    <source>
        <strain evidence="6 7">DSM 17177</strain>
    </source>
</reference>
<dbReference type="PANTHER" id="PTHR38101">
    <property type="entry name" value="UPF0307 PROTEIN YJGA"/>
    <property type="match status" value="1"/>
</dbReference>
<name>A0ABT0LAZ0_9GAMM</name>
<evidence type="ECO:0000256" key="1">
    <source>
        <dbReference type="ARBA" id="ARBA00022490"/>
    </source>
</evidence>
<dbReference type="InterPro" id="IPR023153">
    <property type="entry name" value="DarP_sf"/>
</dbReference>
<gene>
    <name evidence="5" type="primary">darP</name>
    <name evidence="6" type="ORF">L2764_10220</name>
</gene>
<dbReference type="InterPro" id="IPR006839">
    <property type="entry name" value="DarP"/>
</dbReference>
<evidence type="ECO:0000313" key="6">
    <source>
        <dbReference type="EMBL" id="MCL1124837.1"/>
    </source>
</evidence>
<dbReference type="Proteomes" id="UP001203423">
    <property type="component" value="Unassembled WGS sequence"/>
</dbReference>
<dbReference type="PIRSF" id="PIRSF016183">
    <property type="entry name" value="UCP016183"/>
    <property type="match status" value="1"/>
</dbReference>
<evidence type="ECO:0000313" key="7">
    <source>
        <dbReference type="Proteomes" id="UP001203423"/>
    </source>
</evidence>
<dbReference type="RefSeq" id="WP_248940115.1">
    <property type="nucleotide sequence ID" value="NZ_JAKIKS010000032.1"/>
</dbReference>
<dbReference type="NCBIfam" id="NF003593">
    <property type="entry name" value="PRK05255.1-1"/>
    <property type="match status" value="1"/>
</dbReference>
<evidence type="ECO:0000256" key="3">
    <source>
        <dbReference type="ARBA" id="ARBA00022730"/>
    </source>
</evidence>
<dbReference type="Pfam" id="PF04751">
    <property type="entry name" value="DarP"/>
    <property type="match status" value="1"/>
</dbReference>
<evidence type="ECO:0000256" key="5">
    <source>
        <dbReference type="HAMAP-Rule" id="MF_00765"/>
    </source>
</evidence>
<dbReference type="SUPFAM" id="SSF158710">
    <property type="entry name" value="PSPTO4464-like"/>
    <property type="match status" value="1"/>
</dbReference>
<dbReference type="CDD" id="cd16331">
    <property type="entry name" value="YjgA-like"/>
    <property type="match status" value="1"/>
</dbReference>
<evidence type="ECO:0000256" key="4">
    <source>
        <dbReference type="ARBA" id="ARBA00022884"/>
    </source>
</evidence>